<sequence>MGLAVKGLFWLGPFGLLQCVSVWGQGLQCYDCDGQTMGIPTDDCWTNFNASTRVRITEATDPTKCLVCYTEIIDVMINATTRSKDSCMLPPSRPPFCTTIVAVELFPAMCLVLHARIFFMTAFLLLQPPFPLQMNEY</sequence>
<keyword evidence="1" id="KW-0732">Signal</keyword>
<evidence type="ECO:0000313" key="3">
    <source>
        <dbReference type="Proteomes" id="UP000186922"/>
    </source>
</evidence>
<keyword evidence="3" id="KW-1185">Reference proteome</keyword>
<gene>
    <name evidence="2" type="primary">RvY_11507-1</name>
    <name evidence="2" type="synonym">RvY_11507.1</name>
    <name evidence="2" type="ORF">RvY_11507</name>
</gene>
<dbReference type="EMBL" id="BDGG01000006">
    <property type="protein sequence ID" value="GAV00694.1"/>
    <property type="molecule type" value="Genomic_DNA"/>
</dbReference>
<name>A0A1D1VP40_RAMVA</name>
<reference evidence="2 3" key="1">
    <citation type="journal article" date="2016" name="Nat. Commun.">
        <title>Extremotolerant tardigrade genome and improved radiotolerance of human cultured cells by tardigrade-unique protein.</title>
        <authorList>
            <person name="Hashimoto T."/>
            <person name="Horikawa D.D."/>
            <person name="Saito Y."/>
            <person name="Kuwahara H."/>
            <person name="Kozuka-Hata H."/>
            <person name="Shin-I T."/>
            <person name="Minakuchi Y."/>
            <person name="Ohishi K."/>
            <person name="Motoyama A."/>
            <person name="Aizu T."/>
            <person name="Enomoto A."/>
            <person name="Kondo K."/>
            <person name="Tanaka S."/>
            <person name="Hara Y."/>
            <person name="Koshikawa S."/>
            <person name="Sagara H."/>
            <person name="Miura T."/>
            <person name="Yokobori S."/>
            <person name="Miyagawa K."/>
            <person name="Suzuki Y."/>
            <person name="Kubo T."/>
            <person name="Oyama M."/>
            <person name="Kohara Y."/>
            <person name="Fujiyama A."/>
            <person name="Arakawa K."/>
            <person name="Katayama T."/>
            <person name="Toyoda A."/>
            <person name="Kunieda T."/>
        </authorList>
    </citation>
    <scope>NUCLEOTIDE SEQUENCE [LARGE SCALE GENOMIC DNA]</scope>
    <source>
        <strain evidence="2 3">YOKOZUNA-1</strain>
    </source>
</reference>
<comment type="caution">
    <text evidence="2">The sequence shown here is derived from an EMBL/GenBank/DDBJ whole genome shotgun (WGS) entry which is preliminary data.</text>
</comment>
<evidence type="ECO:0000256" key="1">
    <source>
        <dbReference type="SAM" id="SignalP"/>
    </source>
</evidence>
<dbReference type="Proteomes" id="UP000186922">
    <property type="component" value="Unassembled WGS sequence"/>
</dbReference>
<proteinExistence type="predicted"/>
<feature type="chain" id="PRO_5008898662" evidence="1">
    <location>
        <begin position="25"/>
        <end position="137"/>
    </location>
</feature>
<organism evidence="2 3">
    <name type="scientific">Ramazzottius varieornatus</name>
    <name type="common">Water bear</name>
    <name type="synonym">Tardigrade</name>
    <dbReference type="NCBI Taxonomy" id="947166"/>
    <lineage>
        <taxon>Eukaryota</taxon>
        <taxon>Metazoa</taxon>
        <taxon>Ecdysozoa</taxon>
        <taxon>Tardigrada</taxon>
        <taxon>Eutardigrada</taxon>
        <taxon>Parachela</taxon>
        <taxon>Hypsibioidea</taxon>
        <taxon>Ramazzottiidae</taxon>
        <taxon>Ramazzottius</taxon>
    </lineage>
</organism>
<evidence type="ECO:0000313" key="2">
    <source>
        <dbReference type="EMBL" id="GAV00694.1"/>
    </source>
</evidence>
<feature type="signal peptide" evidence="1">
    <location>
        <begin position="1"/>
        <end position="24"/>
    </location>
</feature>
<dbReference type="AlphaFoldDB" id="A0A1D1VP40"/>
<accession>A0A1D1VP40</accession>
<protein>
    <submittedName>
        <fullName evidence="2">Uncharacterized protein</fullName>
    </submittedName>
</protein>